<dbReference type="GO" id="GO:0005737">
    <property type="term" value="C:cytoplasm"/>
    <property type="evidence" value="ECO:0007669"/>
    <property type="project" value="TreeGrafter"/>
</dbReference>
<keyword evidence="2" id="KW-0808">Transferase</keyword>
<dbReference type="SUPFAM" id="SSF82544">
    <property type="entry name" value="GckA/TtuD-like"/>
    <property type="match status" value="1"/>
</dbReference>
<name>A0A0A9VZZ8_LYGHE</name>
<sequence length="273" mass="30530">GGLVDTLACLQHRHRVRNCVSVSLILSDIVSSTQQELQFIASGPTVSTEFLRHFYSNFQPYQLPMDQFVQRYNIHKYVDPDTVQLLHTTQSTGVHCEQVAPAYCYAVHSTFEQLTHCSSTTHVYNVLVGTNRSAALLAQQFAADSHYTHRILTTRLQMDVRLAASLLVSFVEAFFLQYNGNPASPHVDILAGETVVNLDHITPSARGGRNQELALLAAIEMHQRAFSHRFPHHVRPTYVRAHVLSNLQTVHRILLSLLLALMATMAPPTLLGL</sequence>
<dbReference type="EMBL" id="GBHO01045417">
    <property type="protein sequence ID" value="JAF98186.1"/>
    <property type="molecule type" value="Transcribed_RNA"/>
</dbReference>
<evidence type="ECO:0000313" key="3">
    <source>
        <dbReference type="EMBL" id="JAG12933.1"/>
    </source>
</evidence>
<reference evidence="2" key="1">
    <citation type="journal article" date="2014" name="PLoS ONE">
        <title>Transcriptome-Based Identification of ABC Transporters in the Western Tarnished Plant Bug Lygus hesperus.</title>
        <authorList>
            <person name="Hull J.J."/>
            <person name="Chaney K."/>
            <person name="Geib S.M."/>
            <person name="Fabrick J.A."/>
            <person name="Brent C.S."/>
            <person name="Walsh D."/>
            <person name="Lavine L.C."/>
        </authorList>
    </citation>
    <scope>NUCLEOTIDE SEQUENCE</scope>
</reference>
<protein>
    <submittedName>
        <fullName evidence="2">Glycerate 2-kinase</fullName>
    </submittedName>
</protein>
<dbReference type="EMBL" id="GBHO01045414">
    <property type="protein sequence ID" value="JAF98189.1"/>
    <property type="molecule type" value="Transcribed_RNA"/>
</dbReference>
<dbReference type="InterPro" id="IPR039760">
    <property type="entry name" value="MOFRL_protein"/>
</dbReference>
<accession>A0A0A9VZZ8</accession>
<keyword evidence="2" id="KW-0418">Kinase</keyword>
<dbReference type="PANTHER" id="PTHR12227:SF0">
    <property type="entry name" value="GLYCERATE KINASE"/>
    <property type="match status" value="1"/>
</dbReference>
<dbReference type="PANTHER" id="PTHR12227">
    <property type="entry name" value="GLYCERATE KINASE"/>
    <property type="match status" value="1"/>
</dbReference>
<dbReference type="GO" id="GO:0008887">
    <property type="term" value="F:glycerate kinase activity"/>
    <property type="evidence" value="ECO:0007669"/>
    <property type="project" value="InterPro"/>
</dbReference>
<evidence type="ECO:0000313" key="1">
    <source>
        <dbReference type="EMBL" id="JAF98186.1"/>
    </source>
</evidence>
<dbReference type="Gene3D" id="3.40.1480.10">
    <property type="entry name" value="MOFRL domain"/>
    <property type="match status" value="1"/>
</dbReference>
<proteinExistence type="predicted"/>
<dbReference type="AlphaFoldDB" id="A0A0A9VZZ8"/>
<feature type="non-terminal residue" evidence="2">
    <location>
        <position position="1"/>
    </location>
</feature>
<dbReference type="InterPro" id="IPR037035">
    <property type="entry name" value="GK-like_C_sf"/>
</dbReference>
<dbReference type="EMBL" id="GBHO01030671">
    <property type="protein sequence ID" value="JAG12933.1"/>
    <property type="molecule type" value="Transcribed_RNA"/>
</dbReference>
<reference evidence="2" key="2">
    <citation type="submission" date="2014-07" db="EMBL/GenBank/DDBJ databases">
        <authorList>
            <person name="Hull J."/>
        </authorList>
    </citation>
    <scope>NUCLEOTIDE SEQUENCE</scope>
</reference>
<evidence type="ECO:0000313" key="2">
    <source>
        <dbReference type="EMBL" id="JAF98189.1"/>
    </source>
</evidence>
<gene>
    <name evidence="2" type="primary">gck_0</name>
    <name evidence="1" type="synonym">gck_1</name>
    <name evidence="3" type="synonym">gck_2</name>
    <name evidence="3" type="ORF">CM83_27073</name>
    <name evidence="2" type="ORF">CM83_27112</name>
    <name evidence="1" type="ORF">CM83_27125</name>
</gene>
<organism evidence="2">
    <name type="scientific">Lygus hesperus</name>
    <name type="common">Western plant bug</name>
    <dbReference type="NCBI Taxonomy" id="30085"/>
    <lineage>
        <taxon>Eukaryota</taxon>
        <taxon>Metazoa</taxon>
        <taxon>Ecdysozoa</taxon>
        <taxon>Arthropoda</taxon>
        <taxon>Hexapoda</taxon>
        <taxon>Insecta</taxon>
        <taxon>Pterygota</taxon>
        <taxon>Neoptera</taxon>
        <taxon>Paraneoptera</taxon>
        <taxon>Hemiptera</taxon>
        <taxon>Heteroptera</taxon>
        <taxon>Panheteroptera</taxon>
        <taxon>Cimicomorpha</taxon>
        <taxon>Miridae</taxon>
        <taxon>Mirini</taxon>
        <taxon>Lygus</taxon>
    </lineage>
</organism>